<reference evidence="2 3" key="1">
    <citation type="journal article" date="2014" name="Int. J. Syst. Evol. Microbiol.">
        <title>Complete genome sequence of Corynebacterium casei LMG S-19264T (=DSM 44701T), isolated from a smear-ripened cheese.</title>
        <authorList>
            <consortium name="US DOE Joint Genome Institute (JGI-PGF)"/>
            <person name="Walter F."/>
            <person name="Albersmeier A."/>
            <person name="Kalinowski J."/>
            <person name="Ruckert C."/>
        </authorList>
    </citation>
    <scope>NUCLEOTIDE SEQUENCE [LARGE SCALE GENOMIC DNA]</scope>
    <source>
        <strain evidence="2 3">CGMCC 4.7111</strain>
    </source>
</reference>
<comment type="caution">
    <text evidence="2">The sequence shown here is derived from an EMBL/GenBank/DDBJ whole genome shotgun (WGS) entry which is preliminary data.</text>
</comment>
<keyword evidence="3" id="KW-1185">Reference proteome</keyword>
<proteinExistence type="predicted"/>
<feature type="compositionally biased region" description="Polar residues" evidence="1">
    <location>
        <begin position="7"/>
        <end position="27"/>
    </location>
</feature>
<evidence type="ECO:0000313" key="2">
    <source>
        <dbReference type="EMBL" id="GGN84664.1"/>
    </source>
</evidence>
<dbReference type="Proteomes" id="UP000600365">
    <property type="component" value="Unassembled WGS sequence"/>
</dbReference>
<gene>
    <name evidence="2" type="ORF">GCM10011579_074830</name>
</gene>
<evidence type="ECO:0000256" key="1">
    <source>
        <dbReference type="SAM" id="MobiDB-lite"/>
    </source>
</evidence>
<dbReference type="AlphaFoldDB" id="A0A918D906"/>
<feature type="region of interest" description="Disordered" evidence="1">
    <location>
        <begin position="1"/>
        <end position="27"/>
    </location>
</feature>
<sequence>MPCPWQSACSSQAVPPSTTRWELPDDTTTPRLAAALAAVGEGRADRAFELALDGFMAHARAPQAA</sequence>
<evidence type="ECO:0000313" key="3">
    <source>
        <dbReference type="Proteomes" id="UP000600365"/>
    </source>
</evidence>
<name>A0A918D906_9ACTN</name>
<accession>A0A918D906</accession>
<dbReference type="EMBL" id="BMMM01000017">
    <property type="protein sequence ID" value="GGN84664.1"/>
    <property type="molecule type" value="Genomic_DNA"/>
</dbReference>
<organism evidence="2 3">
    <name type="scientific">Streptomyces albiflavescens</name>
    <dbReference type="NCBI Taxonomy" id="1623582"/>
    <lineage>
        <taxon>Bacteria</taxon>
        <taxon>Bacillati</taxon>
        <taxon>Actinomycetota</taxon>
        <taxon>Actinomycetes</taxon>
        <taxon>Kitasatosporales</taxon>
        <taxon>Streptomycetaceae</taxon>
        <taxon>Streptomyces</taxon>
    </lineage>
</organism>
<protein>
    <submittedName>
        <fullName evidence="2">Uncharacterized protein</fullName>
    </submittedName>
</protein>